<dbReference type="InterPro" id="IPR036063">
    <property type="entry name" value="Smr_dom_sf"/>
</dbReference>
<dbReference type="Pfam" id="PF01713">
    <property type="entry name" value="Smr"/>
    <property type="match status" value="1"/>
</dbReference>
<dbReference type="PROSITE" id="PS50828">
    <property type="entry name" value="SMR"/>
    <property type="match status" value="1"/>
</dbReference>
<keyword evidence="4" id="KW-1185">Reference proteome</keyword>
<dbReference type="PANTHER" id="PTHR35562">
    <property type="entry name" value="DNA ENDONUCLEASE SMRA-RELATED"/>
    <property type="match status" value="1"/>
</dbReference>
<reference evidence="3 4" key="1">
    <citation type="submission" date="2024-01" db="EMBL/GenBank/DDBJ databases">
        <title>Hyphobacterium bacterium isolated from marine sediment.</title>
        <authorList>
            <person name="Zhao S."/>
        </authorList>
    </citation>
    <scope>NUCLEOTIDE SEQUENCE [LARGE SCALE GENOMIC DNA]</scope>
    <source>
        <strain evidence="3 4">Y60-23</strain>
    </source>
</reference>
<accession>A0ABU7LUZ9</accession>
<dbReference type="PANTHER" id="PTHR35562:SF2">
    <property type="entry name" value="DNA ENDONUCLEASE SMRA-RELATED"/>
    <property type="match status" value="1"/>
</dbReference>
<dbReference type="RefSeq" id="WP_330194920.1">
    <property type="nucleotide sequence ID" value="NZ_JAZDRO010000001.1"/>
</dbReference>
<gene>
    <name evidence="3" type="ORF">V0U35_01730</name>
</gene>
<comment type="caution">
    <text evidence="3">The sequence shown here is derived from an EMBL/GenBank/DDBJ whole genome shotgun (WGS) entry which is preliminary data.</text>
</comment>
<evidence type="ECO:0000256" key="1">
    <source>
        <dbReference type="SAM" id="MobiDB-lite"/>
    </source>
</evidence>
<feature type="compositionally biased region" description="Basic and acidic residues" evidence="1">
    <location>
        <begin position="36"/>
        <end position="46"/>
    </location>
</feature>
<dbReference type="InterPro" id="IPR002625">
    <property type="entry name" value="Smr_dom"/>
</dbReference>
<dbReference type="SUPFAM" id="SSF160443">
    <property type="entry name" value="SMR domain-like"/>
    <property type="match status" value="1"/>
</dbReference>
<organism evidence="3 4">
    <name type="scientific">Hyphobacterium marinum</name>
    <dbReference type="NCBI Taxonomy" id="3116574"/>
    <lineage>
        <taxon>Bacteria</taxon>
        <taxon>Pseudomonadati</taxon>
        <taxon>Pseudomonadota</taxon>
        <taxon>Alphaproteobacteria</taxon>
        <taxon>Maricaulales</taxon>
        <taxon>Maricaulaceae</taxon>
        <taxon>Hyphobacterium</taxon>
    </lineage>
</organism>
<feature type="domain" description="Smr" evidence="2">
    <location>
        <begin position="92"/>
        <end position="184"/>
    </location>
</feature>
<dbReference type="Proteomes" id="UP001310692">
    <property type="component" value="Unassembled WGS sequence"/>
</dbReference>
<dbReference type="SMART" id="SM00463">
    <property type="entry name" value="SMR"/>
    <property type="match status" value="1"/>
</dbReference>
<proteinExistence type="predicted"/>
<evidence type="ECO:0000313" key="3">
    <source>
        <dbReference type="EMBL" id="MEE2565384.1"/>
    </source>
</evidence>
<sequence>MKPPRELKPEERALWRKVARTAKPLDPSRLAALNADKTRPVPDKARGKTPVAATPKPAPLSPPARSKPKPPPADRSNERRLRRGRVEIEARIDLHGMRLIEARAALGRFLHSGKARGLRTVLVITGKGLRLSSRVRGEGEAEPGAIRRAFPDWLAEGDLRHLVSGYAPAHARHGGTGAFYVTLRFPRE</sequence>
<protein>
    <submittedName>
        <fullName evidence="3">Smr/MutS family protein</fullName>
    </submittedName>
</protein>
<feature type="region of interest" description="Disordered" evidence="1">
    <location>
        <begin position="18"/>
        <end position="82"/>
    </location>
</feature>
<name>A0ABU7LUZ9_9PROT</name>
<dbReference type="EMBL" id="JAZDRO010000001">
    <property type="protein sequence ID" value="MEE2565384.1"/>
    <property type="molecule type" value="Genomic_DNA"/>
</dbReference>
<evidence type="ECO:0000313" key="4">
    <source>
        <dbReference type="Proteomes" id="UP001310692"/>
    </source>
</evidence>
<dbReference type="Gene3D" id="3.30.1370.110">
    <property type="match status" value="1"/>
</dbReference>
<evidence type="ECO:0000259" key="2">
    <source>
        <dbReference type="PROSITE" id="PS50828"/>
    </source>
</evidence>